<sequence>MKAVIFAVAPLLPSTGFAADALKVNARDHDCAAISKIIRDNKKEFVSTGFGGRSFRYPPARCNLGVCIRPLARAMRKSSSAYLNTPA</sequence>
<dbReference type="EMBL" id="JAUSVF010000002">
    <property type="protein sequence ID" value="MDQ0322449.1"/>
    <property type="molecule type" value="Genomic_DNA"/>
</dbReference>
<evidence type="ECO:0000313" key="2">
    <source>
        <dbReference type="EMBL" id="MDQ0322449.1"/>
    </source>
</evidence>
<keyword evidence="3" id="KW-1185">Reference proteome</keyword>
<evidence type="ECO:0000313" key="3">
    <source>
        <dbReference type="Proteomes" id="UP001230207"/>
    </source>
</evidence>
<evidence type="ECO:0000256" key="1">
    <source>
        <dbReference type="SAM" id="SignalP"/>
    </source>
</evidence>
<proteinExistence type="predicted"/>
<gene>
    <name evidence="2" type="ORF">QO002_004655</name>
</gene>
<protein>
    <submittedName>
        <fullName evidence="2">Uncharacterized protein</fullName>
    </submittedName>
</protein>
<dbReference type="Proteomes" id="UP001230207">
    <property type="component" value="Unassembled WGS sequence"/>
</dbReference>
<organism evidence="2 3">
    <name type="scientific">Pararhizobium capsulatum DSM 1112</name>
    <dbReference type="NCBI Taxonomy" id="1121113"/>
    <lineage>
        <taxon>Bacteria</taxon>
        <taxon>Pseudomonadati</taxon>
        <taxon>Pseudomonadota</taxon>
        <taxon>Alphaproteobacteria</taxon>
        <taxon>Hyphomicrobiales</taxon>
        <taxon>Rhizobiaceae</taxon>
        <taxon>Rhizobium/Agrobacterium group</taxon>
        <taxon>Pararhizobium</taxon>
    </lineage>
</organism>
<feature type="signal peptide" evidence="1">
    <location>
        <begin position="1"/>
        <end position="18"/>
    </location>
</feature>
<name>A0ABU0BXN1_9HYPH</name>
<comment type="caution">
    <text evidence="2">The sequence shown here is derived from an EMBL/GenBank/DDBJ whole genome shotgun (WGS) entry which is preliminary data.</text>
</comment>
<accession>A0ABU0BXN1</accession>
<feature type="chain" id="PRO_5047296676" evidence="1">
    <location>
        <begin position="19"/>
        <end position="87"/>
    </location>
</feature>
<reference evidence="2 3" key="1">
    <citation type="submission" date="2023-07" db="EMBL/GenBank/DDBJ databases">
        <title>Genomic Encyclopedia of Type Strains, Phase IV (KMG-IV): sequencing the most valuable type-strain genomes for metagenomic binning, comparative biology and taxonomic classification.</title>
        <authorList>
            <person name="Goeker M."/>
        </authorList>
    </citation>
    <scope>NUCLEOTIDE SEQUENCE [LARGE SCALE GENOMIC DNA]</scope>
    <source>
        <strain evidence="2 3">DSM 1112</strain>
    </source>
</reference>
<keyword evidence="1" id="KW-0732">Signal</keyword>